<reference evidence="6 7" key="1">
    <citation type="submission" date="2018-11" db="EMBL/GenBank/DDBJ databases">
        <authorList>
            <person name="Ye M.-Q."/>
            <person name="Du Z.-J."/>
        </authorList>
    </citation>
    <scope>NUCLEOTIDE SEQUENCE [LARGE SCALE GENOMIC DNA]</scope>
    <source>
        <strain evidence="6 7">U0105</strain>
    </source>
</reference>
<comment type="function">
    <text evidence="4">Part of the outer membrane protein assembly complex, which is involved in assembly and insertion of beta-barrel proteins into the outer membrane.</text>
</comment>
<accession>A0A3N5Y852</accession>
<dbReference type="PROSITE" id="PS51257">
    <property type="entry name" value="PROKAR_LIPOPROTEIN"/>
    <property type="match status" value="1"/>
</dbReference>
<keyword evidence="2 4" id="KW-0472">Membrane</keyword>
<dbReference type="HAMAP" id="MF_00925">
    <property type="entry name" value="OM_assembly_BamE"/>
    <property type="match status" value="1"/>
</dbReference>
<dbReference type="GO" id="GO:0043165">
    <property type="term" value="P:Gram-negative-bacterium-type cell outer membrane assembly"/>
    <property type="evidence" value="ECO:0007669"/>
    <property type="project" value="UniProtKB-UniRule"/>
</dbReference>
<dbReference type="InterPro" id="IPR037873">
    <property type="entry name" value="BamE-like"/>
</dbReference>
<evidence type="ECO:0000313" key="7">
    <source>
        <dbReference type="Proteomes" id="UP000275281"/>
    </source>
</evidence>
<evidence type="ECO:0000256" key="4">
    <source>
        <dbReference type="HAMAP-Rule" id="MF_00925"/>
    </source>
</evidence>
<proteinExistence type="inferred from homology"/>
<dbReference type="RefSeq" id="WP_124027024.1">
    <property type="nucleotide sequence ID" value="NZ_JBHRSN010000015.1"/>
</dbReference>
<dbReference type="InterPro" id="IPR026592">
    <property type="entry name" value="BamE"/>
</dbReference>
<protein>
    <recommendedName>
        <fullName evidence="4">Outer membrane protein assembly factor BamE</fullName>
    </recommendedName>
</protein>
<evidence type="ECO:0000256" key="2">
    <source>
        <dbReference type="ARBA" id="ARBA00023136"/>
    </source>
</evidence>
<evidence type="ECO:0000259" key="5">
    <source>
        <dbReference type="Pfam" id="PF04355"/>
    </source>
</evidence>
<evidence type="ECO:0000256" key="3">
    <source>
        <dbReference type="ARBA" id="ARBA00023237"/>
    </source>
</evidence>
<comment type="subunit">
    <text evidence="4">Part of the Bam complex.</text>
</comment>
<dbReference type="GO" id="GO:0051205">
    <property type="term" value="P:protein insertion into membrane"/>
    <property type="evidence" value="ECO:0007669"/>
    <property type="project" value="UniProtKB-UniRule"/>
</dbReference>
<dbReference type="PANTHER" id="PTHR37482:SF1">
    <property type="entry name" value="OUTER MEMBRANE PROTEIN ASSEMBLY FACTOR BAME"/>
    <property type="match status" value="1"/>
</dbReference>
<comment type="similarity">
    <text evidence="4">Belongs to the BamE family.</text>
</comment>
<gene>
    <name evidence="4" type="primary">bamE</name>
    <name evidence="6" type="ORF">DRW07_06155</name>
</gene>
<dbReference type="PANTHER" id="PTHR37482">
    <property type="entry name" value="OUTER MEMBRANE PROTEIN ASSEMBLY FACTOR BAME"/>
    <property type="match status" value="1"/>
</dbReference>
<name>A0A3N5Y852_9ALTE</name>
<organism evidence="6 7">
    <name type="scientific">Alteromonas sediminis</name>
    <dbReference type="NCBI Taxonomy" id="2259342"/>
    <lineage>
        <taxon>Bacteria</taxon>
        <taxon>Pseudomonadati</taxon>
        <taxon>Pseudomonadota</taxon>
        <taxon>Gammaproteobacteria</taxon>
        <taxon>Alteromonadales</taxon>
        <taxon>Alteromonadaceae</taxon>
        <taxon>Alteromonas/Salinimonas group</taxon>
        <taxon>Alteromonas</taxon>
    </lineage>
</organism>
<dbReference type="AlphaFoldDB" id="A0A3N5Y852"/>
<comment type="caution">
    <text evidence="6">The sequence shown here is derived from an EMBL/GenBank/DDBJ whole genome shotgun (WGS) entry which is preliminary data.</text>
</comment>
<keyword evidence="4" id="KW-0564">Palmitate</keyword>
<comment type="subcellular location">
    <subcellularLocation>
        <location evidence="4">Cell outer membrane</location>
        <topology evidence="4">Lipid-anchor</topology>
    </subcellularLocation>
</comment>
<dbReference type="Pfam" id="PF04355">
    <property type="entry name" value="BamE"/>
    <property type="match status" value="1"/>
</dbReference>
<keyword evidence="1 4" id="KW-0732">Signal</keyword>
<dbReference type="Proteomes" id="UP000275281">
    <property type="component" value="Unassembled WGS sequence"/>
</dbReference>
<evidence type="ECO:0000313" key="6">
    <source>
        <dbReference type="EMBL" id="RPJ67119.1"/>
    </source>
</evidence>
<evidence type="ECO:0000256" key="1">
    <source>
        <dbReference type="ARBA" id="ARBA00022729"/>
    </source>
</evidence>
<dbReference type="Gene3D" id="3.30.1450.10">
    <property type="match status" value="1"/>
</dbReference>
<dbReference type="GO" id="GO:1990063">
    <property type="term" value="C:Bam protein complex"/>
    <property type="evidence" value="ECO:0007669"/>
    <property type="project" value="TreeGrafter"/>
</dbReference>
<dbReference type="InterPro" id="IPR007450">
    <property type="entry name" value="BamE_dom"/>
</dbReference>
<keyword evidence="3 4" id="KW-0998">Cell outer membrane</keyword>
<dbReference type="GO" id="GO:0030674">
    <property type="term" value="F:protein-macromolecule adaptor activity"/>
    <property type="evidence" value="ECO:0007669"/>
    <property type="project" value="TreeGrafter"/>
</dbReference>
<dbReference type="EMBL" id="RPOK01000002">
    <property type="protein sequence ID" value="RPJ67119.1"/>
    <property type="molecule type" value="Genomic_DNA"/>
</dbReference>
<feature type="domain" description="Outer membrane protein assembly factor BamE" evidence="5">
    <location>
        <begin position="31"/>
        <end position="103"/>
    </location>
</feature>
<dbReference type="OrthoDB" id="9808250at2"/>
<keyword evidence="4" id="KW-0449">Lipoprotein</keyword>
<sequence length="118" mass="13867">MKRLALSFILAFTLIGTGCSDWIYRIDVPQGNYLDKNDIEDLRMGMTKEQVIFVLGRPIVADSFDNDTWYYIYDMKRGMTKRGSDFQQEFIIHFEDDKVAKVEGDFELPESFYDPIEQ</sequence>
<keyword evidence="7" id="KW-1185">Reference proteome</keyword>